<name>M5BQH4_THACB</name>
<protein>
    <submittedName>
        <fullName evidence="2">Uncharacterized protein</fullName>
    </submittedName>
</protein>
<feature type="region of interest" description="Disordered" evidence="1">
    <location>
        <begin position="28"/>
        <end position="57"/>
    </location>
</feature>
<dbReference type="HOGENOM" id="CLU_1300433_0_0_1"/>
<evidence type="ECO:0000313" key="2">
    <source>
        <dbReference type="EMBL" id="CCO28675.1"/>
    </source>
</evidence>
<reference evidence="2 3" key="1">
    <citation type="journal article" date="2013" name="J. Biotechnol.">
        <title>Establishment and interpretation of the genome sequence of the phytopathogenic fungus Rhizoctonia solani AG1-IB isolate 7/3/14.</title>
        <authorList>
            <person name="Wibberg D.W."/>
            <person name="Jelonek L.J."/>
            <person name="Rupp O.R."/>
            <person name="Hennig M.H."/>
            <person name="Eikmeyer F.E."/>
            <person name="Goesmann A.G."/>
            <person name="Hartmann A.H."/>
            <person name="Borriss R.B."/>
            <person name="Grosch R.G."/>
            <person name="Puehler A.P."/>
            <person name="Schlueter A.S."/>
        </authorList>
    </citation>
    <scope>NUCLEOTIDE SEQUENCE [LARGE SCALE GENOMIC DNA]</scope>
    <source>
        <strain evidence="3">AG1-IB / isolate 7/3/14</strain>
    </source>
</reference>
<evidence type="ECO:0000256" key="1">
    <source>
        <dbReference type="SAM" id="MobiDB-lite"/>
    </source>
</evidence>
<evidence type="ECO:0000313" key="3">
    <source>
        <dbReference type="Proteomes" id="UP000012065"/>
    </source>
</evidence>
<comment type="caution">
    <text evidence="2">The sequence shown here is derived from an EMBL/GenBank/DDBJ whole genome shotgun (WGS) entry which is preliminary data.</text>
</comment>
<gene>
    <name evidence="2" type="ORF">BN14_02673</name>
</gene>
<feature type="region of interest" description="Disordered" evidence="1">
    <location>
        <begin position="116"/>
        <end position="138"/>
    </location>
</feature>
<organism evidence="2 3">
    <name type="scientific">Thanatephorus cucumeris (strain AG1-IB / isolate 7/3/14)</name>
    <name type="common">Lettuce bottom rot fungus</name>
    <name type="synonym">Rhizoctonia solani</name>
    <dbReference type="NCBI Taxonomy" id="1108050"/>
    <lineage>
        <taxon>Eukaryota</taxon>
        <taxon>Fungi</taxon>
        <taxon>Dikarya</taxon>
        <taxon>Basidiomycota</taxon>
        <taxon>Agaricomycotina</taxon>
        <taxon>Agaricomycetes</taxon>
        <taxon>Cantharellales</taxon>
        <taxon>Ceratobasidiaceae</taxon>
        <taxon>Rhizoctonia</taxon>
        <taxon>Rhizoctonia solani AG-1</taxon>
    </lineage>
</organism>
<sequence length="212" mass="23091">MHTSITYISALPSSFPSVLPSVLPSLHPLSPLPNRKPRVARSPYPVDRKATTPFTPGRKAYNRVKGMFSGFKSIKSLKTASTTGGSDAHAPGGQLALGYVSNMRVECNEVPAPARTEDLDSNVRGGQLAPGYGKAARVQPREAERTDEHYGWAQVAKTSARFLSTVLGCPETLPSTDPSEVYPDLAHFISFALRRLSMPLRQELARHRLPAR</sequence>
<dbReference type="EMBL" id="CAOJ01003648">
    <property type="protein sequence ID" value="CCO28675.1"/>
    <property type="molecule type" value="Genomic_DNA"/>
</dbReference>
<proteinExistence type="predicted"/>
<accession>M5BQH4</accession>
<dbReference type="AlphaFoldDB" id="M5BQH4"/>
<dbReference type="Proteomes" id="UP000012065">
    <property type="component" value="Unassembled WGS sequence"/>
</dbReference>